<keyword evidence="5" id="KW-0408">Iron</keyword>
<dbReference type="Pfam" id="PF12801">
    <property type="entry name" value="Fer4_5"/>
    <property type="match status" value="2"/>
</dbReference>
<feature type="transmembrane region" description="Helical" evidence="7">
    <location>
        <begin position="110"/>
        <end position="127"/>
    </location>
</feature>
<dbReference type="SUPFAM" id="SSF54862">
    <property type="entry name" value="4Fe-4S ferredoxins"/>
    <property type="match status" value="1"/>
</dbReference>
<dbReference type="Gene3D" id="3.30.70.20">
    <property type="match status" value="1"/>
</dbReference>
<keyword evidence="3" id="KW-0479">Metal-binding</keyword>
<dbReference type="PROSITE" id="PS51379">
    <property type="entry name" value="4FE4S_FER_2"/>
    <property type="match status" value="2"/>
</dbReference>
<feature type="transmembrane region" description="Helical" evidence="7">
    <location>
        <begin position="87"/>
        <end position="103"/>
    </location>
</feature>
<dbReference type="PROSITE" id="PS00198">
    <property type="entry name" value="4FE4S_FER_1"/>
    <property type="match status" value="2"/>
</dbReference>
<evidence type="ECO:0000256" key="2">
    <source>
        <dbReference type="ARBA" id="ARBA00022485"/>
    </source>
</evidence>
<keyword evidence="1" id="KW-0813">Transport</keyword>
<dbReference type="InterPro" id="IPR017900">
    <property type="entry name" value="4Fe4S_Fe_S_CS"/>
</dbReference>
<protein>
    <submittedName>
        <fullName evidence="9">4Fe-4S binding protein</fullName>
    </submittedName>
</protein>
<dbReference type="InterPro" id="IPR017896">
    <property type="entry name" value="4Fe4S_Fe-S-bd"/>
</dbReference>
<evidence type="ECO:0000313" key="9">
    <source>
        <dbReference type="EMBL" id="HDP78085.1"/>
    </source>
</evidence>
<comment type="caution">
    <text evidence="9">The sequence shown here is derived from an EMBL/GenBank/DDBJ whole genome shotgun (WGS) entry which is preliminary data.</text>
</comment>
<dbReference type="GO" id="GO:0046872">
    <property type="term" value="F:metal ion binding"/>
    <property type="evidence" value="ECO:0007669"/>
    <property type="project" value="UniProtKB-KW"/>
</dbReference>
<evidence type="ECO:0000256" key="4">
    <source>
        <dbReference type="ARBA" id="ARBA00022982"/>
    </source>
</evidence>
<dbReference type="PANTHER" id="PTHR30176:SF3">
    <property type="entry name" value="FERREDOXIN-TYPE PROTEIN NAPH"/>
    <property type="match status" value="1"/>
</dbReference>
<gene>
    <name evidence="9" type="ORF">ENN47_07870</name>
</gene>
<feature type="transmembrane region" description="Helical" evidence="7">
    <location>
        <begin position="6"/>
        <end position="26"/>
    </location>
</feature>
<dbReference type="GO" id="GO:0005886">
    <property type="term" value="C:plasma membrane"/>
    <property type="evidence" value="ECO:0007669"/>
    <property type="project" value="TreeGrafter"/>
</dbReference>
<evidence type="ECO:0000259" key="8">
    <source>
        <dbReference type="PROSITE" id="PS51379"/>
    </source>
</evidence>
<dbReference type="AlphaFoldDB" id="A0A7C1H474"/>
<dbReference type="Proteomes" id="UP000886198">
    <property type="component" value="Unassembled WGS sequence"/>
</dbReference>
<dbReference type="InterPro" id="IPR051684">
    <property type="entry name" value="Electron_Trans/Redox"/>
</dbReference>
<proteinExistence type="predicted"/>
<keyword evidence="7" id="KW-0472">Membrane</keyword>
<keyword evidence="7" id="KW-1133">Transmembrane helix</keyword>
<organism evidence="9">
    <name type="scientific">Mesotoga infera</name>
    <dbReference type="NCBI Taxonomy" id="1236046"/>
    <lineage>
        <taxon>Bacteria</taxon>
        <taxon>Thermotogati</taxon>
        <taxon>Thermotogota</taxon>
        <taxon>Thermotogae</taxon>
        <taxon>Kosmotogales</taxon>
        <taxon>Kosmotogaceae</taxon>
        <taxon>Mesotoga</taxon>
    </lineage>
</organism>
<keyword evidence="7" id="KW-0812">Transmembrane</keyword>
<feature type="domain" description="4Fe-4S ferredoxin-type" evidence="8">
    <location>
        <begin position="183"/>
        <end position="210"/>
    </location>
</feature>
<keyword evidence="4" id="KW-0249">Electron transport</keyword>
<reference evidence="9" key="1">
    <citation type="journal article" date="2020" name="mSystems">
        <title>Genome- and Community-Level Interaction Insights into Carbon Utilization and Element Cycling Functions of Hydrothermarchaeota in Hydrothermal Sediment.</title>
        <authorList>
            <person name="Zhou Z."/>
            <person name="Liu Y."/>
            <person name="Xu W."/>
            <person name="Pan J."/>
            <person name="Luo Z.H."/>
            <person name="Li M."/>
        </authorList>
    </citation>
    <scope>NUCLEOTIDE SEQUENCE [LARGE SCALE GENOMIC DNA]</scope>
    <source>
        <strain evidence="9">SpSt-1179</strain>
    </source>
</reference>
<feature type="domain" description="4Fe-4S ferredoxin-type" evidence="8">
    <location>
        <begin position="152"/>
        <end position="181"/>
    </location>
</feature>
<name>A0A7C1H474_9BACT</name>
<keyword evidence="2" id="KW-0004">4Fe-4S</keyword>
<feature type="transmembrane region" description="Helical" evidence="7">
    <location>
        <begin position="33"/>
        <end position="51"/>
    </location>
</feature>
<accession>A0A7C1H474</accession>
<evidence type="ECO:0000256" key="5">
    <source>
        <dbReference type="ARBA" id="ARBA00023004"/>
    </source>
</evidence>
<evidence type="ECO:0000256" key="6">
    <source>
        <dbReference type="ARBA" id="ARBA00023014"/>
    </source>
</evidence>
<dbReference type="EMBL" id="DSBT01000225">
    <property type="protein sequence ID" value="HDP78085.1"/>
    <property type="molecule type" value="Genomic_DNA"/>
</dbReference>
<dbReference type="Pfam" id="PF12838">
    <property type="entry name" value="Fer4_7"/>
    <property type="match status" value="1"/>
</dbReference>
<dbReference type="GO" id="GO:0051539">
    <property type="term" value="F:4 iron, 4 sulfur cluster binding"/>
    <property type="evidence" value="ECO:0007669"/>
    <property type="project" value="UniProtKB-KW"/>
</dbReference>
<evidence type="ECO:0000256" key="1">
    <source>
        <dbReference type="ARBA" id="ARBA00022448"/>
    </source>
</evidence>
<evidence type="ECO:0000256" key="3">
    <source>
        <dbReference type="ARBA" id="ARBA00022723"/>
    </source>
</evidence>
<sequence>MSNKKAATLRVIVEIIFLTLFFFLLSNKDLQRWFLIFGIGLLGALFLGRVYCGWVCPMETLFRPINWLYSRLRIKRLKTPAVFKKNIFRWAILVLFVILMVAFKAFKIRINLLLYITAFSVLVTLVFEEEFWHRYICPFGTLLSMFSKSPLFGMRVEKTSCVSCGICQRVCPVSAIETEEDGMKIDSSECLVCLKCKESCPKLSINYSRFE</sequence>
<evidence type="ECO:0000256" key="7">
    <source>
        <dbReference type="SAM" id="Phobius"/>
    </source>
</evidence>
<keyword evidence="6" id="KW-0411">Iron-sulfur</keyword>
<dbReference type="PANTHER" id="PTHR30176">
    <property type="entry name" value="FERREDOXIN-TYPE PROTEIN NAPH"/>
    <property type="match status" value="1"/>
</dbReference>